<organism evidence="1 2">
    <name type="scientific">Actinoalloteichus caeruleus DSM 43889</name>
    <dbReference type="NCBI Taxonomy" id="1120930"/>
    <lineage>
        <taxon>Bacteria</taxon>
        <taxon>Bacillati</taxon>
        <taxon>Actinomycetota</taxon>
        <taxon>Actinomycetes</taxon>
        <taxon>Pseudonocardiales</taxon>
        <taxon>Pseudonocardiaceae</taxon>
        <taxon>Actinoalloteichus</taxon>
        <taxon>Actinoalloteichus cyanogriseus</taxon>
    </lineage>
</organism>
<gene>
    <name evidence="1" type="ORF">G443_003843</name>
</gene>
<proteinExistence type="predicted"/>
<comment type="caution">
    <text evidence="1">The sequence shown here is derived from an EMBL/GenBank/DDBJ whole genome shotgun (WGS) entry which is preliminary data.</text>
</comment>
<reference evidence="1 2" key="1">
    <citation type="submission" date="2022-06" db="EMBL/GenBank/DDBJ databases">
        <title>Genomic Encyclopedia of Type Strains, Phase I: the one thousand microbial genomes (KMG-I) project.</title>
        <authorList>
            <person name="Kyrpides N."/>
        </authorList>
    </citation>
    <scope>NUCLEOTIDE SEQUENCE [LARGE SCALE GENOMIC DNA]</scope>
    <source>
        <strain evidence="1 2">DSM 43889</strain>
    </source>
</reference>
<protein>
    <submittedName>
        <fullName evidence="1">Uncharacterized protein</fullName>
    </submittedName>
</protein>
<evidence type="ECO:0000313" key="1">
    <source>
        <dbReference type="EMBL" id="MCP2333573.1"/>
    </source>
</evidence>
<keyword evidence="2" id="KW-1185">Reference proteome</keyword>
<evidence type="ECO:0000313" key="2">
    <source>
        <dbReference type="Proteomes" id="UP000791080"/>
    </source>
</evidence>
<dbReference type="EMBL" id="AUBJ02000001">
    <property type="protein sequence ID" value="MCP2333573.1"/>
    <property type="molecule type" value="Genomic_DNA"/>
</dbReference>
<name>A0ABT1JM32_ACTCY</name>
<dbReference type="Proteomes" id="UP000791080">
    <property type="component" value="Unassembled WGS sequence"/>
</dbReference>
<accession>A0ABT1JM32</accession>
<sequence length="137" mass="14402">MTAPARRTSRQWSATVPAVDPTGRLTTLALTLTVERSAVALVGSGTRFLVLPSGVRQVAAALRTRRRLAVPAHIGPTTRTLSVAPTAMPGALASGARLTLRSASQVAAYWPLMLGPGPARSLARLLDQAADQCQPRR</sequence>